<dbReference type="KEGG" id="cthr:CTHT_0010640"/>
<evidence type="ECO:0000313" key="4">
    <source>
        <dbReference type="Proteomes" id="UP000008066"/>
    </source>
</evidence>
<name>G0S0N3_CHATD</name>
<dbReference type="RefSeq" id="XP_006691585.1">
    <property type="nucleotide sequence ID" value="XM_006691522.1"/>
</dbReference>
<evidence type="ECO:0000313" key="3">
    <source>
        <dbReference type="EMBL" id="EGS22593.1"/>
    </source>
</evidence>
<gene>
    <name evidence="3" type="ORF">CTHT_0010640</name>
</gene>
<evidence type="ECO:0000256" key="1">
    <source>
        <dbReference type="SAM" id="MobiDB-lite"/>
    </source>
</evidence>
<dbReference type="Proteomes" id="UP000008066">
    <property type="component" value="Unassembled WGS sequence"/>
</dbReference>
<evidence type="ECO:0000256" key="2">
    <source>
        <dbReference type="SAM" id="SignalP"/>
    </source>
</evidence>
<proteinExistence type="predicted"/>
<dbReference type="AlphaFoldDB" id="G0S0N3"/>
<feature type="compositionally biased region" description="Acidic residues" evidence="1">
    <location>
        <begin position="145"/>
        <end position="185"/>
    </location>
</feature>
<keyword evidence="2" id="KW-0732">Signal</keyword>
<accession>G0S0N3</accession>
<feature type="chain" id="PRO_5003408703" evidence="2">
    <location>
        <begin position="21"/>
        <end position="250"/>
    </location>
</feature>
<sequence length="250" mass="27017">MKFHLLAAASSAFLAACVAALPLPITNADDMAIVQARDAAMTIGPDFFDAEVLVARDPGSVRITSEPEIENDSEELDGTGSAVVDNPDVEVERLEKRNLGWGGVIGDDADGRLVGNANVEGEGEILEARELREGDEEVGPGQGEDIIESEEPEKDVLEEGDVDIEEEPEEDVLEERDVDVEEELEVGSRQSKDMIESEEPEEFDVEFGLEARDVSEENDESFEESESDSSEVDNPDAGVEVFGAEGKTGE</sequence>
<dbReference type="HOGENOM" id="CLU_1111266_0_0_1"/>
<feature type="signal peptide" evidence="2">
    <location>
        <begin position="1"/>
        <end position="20"/>
    </location>
</feature>
<feature type="region of interest" description="Disordered" evidence="1">
    <location>
        <begin position="132"/>
        <end position="250"/>
    </location>
</feature>
<dbReference type="GeneID" id="18255102"/>
<organism evidence="4">
    <name type="scientific">Chaetomium thermophilum (strain DSM 1495 / CBS 144.50 / IMI 039719)</name>
    <name type="common">Thermochaetoides thermophila</name>
    <dbReference type="NCBI Taxonomy" id="759272"/>
    <lineage>
        <taxon>Eukaryota</taxon>
        <taxon>Fungi</taxon>
        <taxon>Dikarya</taxon>
        <taxon>Ascomycota</taxon>
        <taxon>Pezizomycotina</taxon>
        <taxon>Sordariomycetes</taxon>
        <taxon>Sordariomycetidae</taxon>
        <taxon>Sordariales</taxon>
        <taxon>Chaetomiaceae</taxon>
        <taxon>Thermochaetoides</taxon>
    </lineage>
</organism>
<protein>
    <submittedName>
        <fullName evidence="3">Uncharacterized protein</fullName>
    </submittedName>
</protein>
<dbReference type="EMBL" id="GL988039">
    <property type="protein sequence ID" value="EGS22593.1"/>
    <property type="molecule type" value="Genomic_DNA"/>
</dbReference>
<keyword evidence="4" id="KW-1185">Reference proteome</keyword>
<feature type="compositionally biased region" description="Acidic residues" evidence="1">
    <location>
        <begin position="216"/>
        <end position="234"/>
    </location>
</feature>
<dbReference type="PROSITE" id="PS51257">
    <property type="entry name" value="PROKAR_LIPOPROTEIN"/>
    <property type="match status" value="1"/>
</dbReference>
<feature type="compositionally biased region" description="Acidic residues" evidence="1">
    <location>
        <begin position="196"/>
        <end position="207"/>
    </location>
</feature>
<reference evidence="3 4" key="1">
    <citation type="journal article" date="2011" name="Cell">
        <title>Insight into structure and assembly of the nuclear pore complex by utilizing the genome of a eukaryotic thermophile.</title>
        <authorList>
            <person name="Amlacher S."/>
            <person name="Sarges P."/>
            <person name="Flemming D."/>
            <person name="van Noort V."/>
            <person name="Kunze R."/>
            <person name="Devos D.P."/>
            <person name="Arumugam M."/>
            <person name="Bork P."/>
            <person name="Hurt E."/>
        </authorList>
    </citation>
    <scope>NUCLEOTIDE SEQUENCE [LARGE SCALE GENOMIC DNA]</scope>
    <source>
        <strain evidence="4">DSM 1495 / CBS 144.50 / IMI 039719</strain>
    </source>
</reference>